<feature type="transmembrane region" description="Helical" evidence="6">
    <location>
        <begin position="454"/>
        <end position="474"/>
    </location>
</feature>
<evidence type="ECO:0000313" key="8">
    <source>
        <dbReference type="EMBL" id="QNQ91351.1"/>
    </source>
</evidence>
<keyword evidence="9" id="KW-1185">Reference proteome</keyword>
<dbReference type="AlphaFoldDB" id="A0A7H0SS26"/>
<feature type="transmembrane region" description="Helical" evidence="6">
    <location>
        <begin position="217"/>
        <end position="235"/>
    </location>
</feature>
<feature type="transmembrane region" description="Helical" evidence="6">
    <location>
        <begin position="26"/>
        <end position="44"/>
    </location>
</feature>
<keyword evidence="2" id="KW-0813">Transport</keyword>
<feature type="transmembrane region" description="Helical" evidence="6">
    <location>
        <begin position="319"/>
        <end position="339"/>
    </location>
</feature>
<dbReference type="CDD" id="cd17321">
    <property type="entry name" value="MFS_MMR_MDR_like"/>
    <property type="match status" value="1"/>
</dbReference>
<dbReference type="PANTHER" id="PTHR42718:SF9">
    <property type="entry name" value="MAJOR FACILITATOR SUPERFAMILY MULTIDRUG TRANSPORTER MFSC"/>
    <property type="match status" value="1"/>
</dbReference>
<feature type="transmembrane region" description="Helical" evidence="6">
    <location>
        <begin position="145"/>
        <end position="165"/>
    </location>
</feature>
<evidence type="ECO:0000256" key="3">
    <source>
        <dbReference type="ARBA" id="ARBA00022692"/>
    </source>
</evidence>
<gene>
    <name evidence="8" type="ORF">GP475_01140</name>
</gene>
<evidence type="ECO:0000256" key="2">
    <source>
        <dbReference type="ARBA" id="ARBA00022448"/>
    </source>
</evidence>
<feature type="transmembrane region" description="Helical" evidence="6">
    <location>
        <begin position="351"/>
        <end position="371"/>
    </location>
</feature>
<evidence type="ECO:0000256" key="1">
    <source>
        <dbReference type="ARBA" id="ARBA00004651"/>
    </source>
</evidence>
<feature type="transmembrane region" description="Helical" evidence="6">
    <location>
        <begin position="247"/>
        <end position="268"/>
    </location>
</feature>
<evidence type="ECO:0000313" key="9">
    <source>
        <dbReference type="Proteomes" id="UP000516320"/>
    </source>
</evidence>
<feature type="transmembrane region" description="Helical" evidence="6">
    <location>
        <begin position="118"/>
        <end position="139"/>
    </location>
</feature>
<keyword evidence="5 6" id="KW-0472">Membrane</keyword>
<organism evidence="8 9">
    <name type="scientific">Corynebacterium poyangense</name>
    <dbReference type="NCBI Taxonomy" id="2684405"/>
    <lineage>
        <taxon>Bacteria</taxon>
        <taxon>Bacillati</taxon>
        <taxon>Actinomycetota</taxon>
        <taxon>Actinomycetes</taxon>
        <taxon>Mycobacteriales</taxon>
        <taxon>Corynebacteriaceae</taxon>
        <taxon>Corynebacterium</taxon>
    </lineage>
</organism>
<feature type="domain" description="Major facilitator superfamily (MFS) profile" evidence="7">
    <location>
        <begin position="1"/>
        <end position="478"/>
    </location>
</feature>
<dbReference type="PROSITE" id="PS50850">
    <property type="entry name" value="MFS"/>
    <property type="match status" value="1"/>
</dbReference>
<name>A0A7H0SS26_9CORY</name>
<feature type="transmembrane region" description="Helical" evidence="6">
    <location>
        <begin position="85"/>
        <end position="106"/>
    </location>
</feature>
<accession>A0A7H0SS26</accession>
<dbReference type="InterPro" id="IPR011701">
    <property type="entry name" value="MFS"/>
</dbReference>
<dbReference type="KEGG" id="cpoy:GP475_01140"/>
<dbReference type="InterPro" id="IPR020846">
    <property type="entry name" value="MFS_dom"/>
</dbReference>
<evidence type="ECO:0000259" key="7">
    <source>
        <dbReference type="PROSITE" id="PS50850"/>
    </source>
</evidence>
<keyword evidence="3 6" id="KW-0812">Transmembrane</keyword>
<dbReference type="SUPFAM" id="SSF103473">
    <property type="entry name" value="MFS general substrate transporter"/>
    <property type="match status" value="1"/>
</dbReference>
<proteinExistence type="predicted"/>
<dbReference type="Gene3D" id="1.20.1250.20">
    <property type="entry name" value="MFS general substrate transporter like domains"/>
    <property type="match status" value="1"/>
</dbReference>
<comment type="subcellular location">
    <subcellularLocation>
        <location evidence="1">Cell membrane</location>
        <topology evidence="1">Multi-pass membrane protein</topology>
    </subcellularLocation>
</comment>
<dbReference type="InterPro" id="IPR036259">
    <property type="entry name" value="MFS_trans_sf"/>
</dbReference>
<evidence type="ECO:0000256" key="5">
    <source>
        <dbReference type="ARBA" id="ARBA00023136"/>
    </source>
</evidence>
<protein>
    <submittedName>
        <fullName evidence="8">MFS transporter</fullName>
    </submittedName>
</protein>
<dbReference type="GO" id="GO:0005886">
    <property type="term" value="C:plasma membrane"/>
    <property type="evidence" value="ECO:0007669"/>
    <property type="project" value="UniProtKB-SubCell"/>
</dbReference>
<keyword evidence="4 6" id="KW-1133">Transmembrane helix</keyword>
<dbReference type="GO" id="GO:0022857">
    <property type="term" value="F:transmembrane transporter activity"/>
    <property type="evidence" value="ECO:0007669"/>
    <property type="project" value="InterPro"/>
</dbReference>
<dbReference type="PANTHER" id="PTHR42718">
    <property type="entry name" value="MAJOR FACILITATOR SUPERFAMILY MULTIDRUG TRANSPORTER MFSC"/>
    <property type="match status" value="1"/>
</dbReference>
<reference evidence="8 9" key="1">
    <citation type="submission" date="2019-12" db="EMBL/GenBank/DDBJ databases">
        <title>Corynebacterium sp. nov., isolated from feces of the Anser Albifrons in China.</title>
        <authorList>
            <person name="Liu Q."/>
        </authorList>
    </citation>
    <scope>NUCLEOTIDE SEQUENCE [LARGE SCALE GENOMIC DNA]</scope>
    <source>
        <strain evidence="8 9">4H37-19</strain>
    </source>
</reference>
<sequence length="485" mass="51533">MTLDITVVLVALPSIAEDLGLSLSGGQWIINAYSLAFASLLLSVGSLSDIIGRRTLFLIGHTIFLLASIGCLLSDTESMLVGMRAVQGAGGAIVFGTCVPLLGDAFGPHERAQRTKSIGILMGLSGAASALGPLIGGALVEYGQWQWIFAINIPIGIFALLTTIIKIPDLHRQQRLAGVRDMPPIDIPSTLIAAGAFFTLNYAMIEGAEDNDWWNPRIVLLFALALQLLVILVWIQSAKRDRAMIDVRLFTIPSFAVVSFSAFAARLFSFGMMPFLVMWLTGQAGLSALQVGYVSMALAGPIVVFSAVGLALEKVMSRGFIQALGMFIVAIGLLLGLLLHWDSSWPDLIPSYLVIGIGTGIMMPHLMDLAVSVVPPHRTGTATGIANTSMPLGTSFGVALYGAILSHHIHDQLGDVPDGRIIDAAEAALFDVIGQFSPQLADTARHAFMDGLHLIFIIAAGLALIGAAACALYIREKDVYANENS</sequence>
<dbReference type="Proteomes" id="UP000516320">
    <property type="component" value="Chromosome"/>
</dbReference>
<feature type="transmembrane region" description="Helical" evidence="6">
    <location>
        <begin position="56"/>
        <end position="73"/>
    </location>
</feature>
<dbReference type="Gene3D" id="1.20.1720.10">
    <property type="entry name" value="Multidrug resistance protein D"/>
    <property type="match status" value="1"/>
</dbReference>
<feature type="transmembrane region" description="Helical" evidence="6">
    <location>
        <begin position="185"/>
        <end position="205"/>
    </location>
</feature>
<evidence type="ECO:0000256" key="6">
    <source>
        <dbReference type="SAM" id="Phobius"/>
    </source>
</evidence>
<dbReference type="EMBL" id="CP046884">
    <property type="protein sequence ID" value="QNQ91351.1"/>
    <property type="molecule type" value="Genomic_DNA"/>
</dbReference>
<feature type="transmembrane region" description="Helical" evidence="6">
    <location>
        <begin position="288"/>
        <end position="312"/>
    </location>
</feature>
<dbReference type="Pfam" id="PF07690">
    <property type="entry name" value="MFS_1"/>
    <property type="match status" value="1"/>
</dbReference>
<evidence type="ECO:0000256" key="4">
    <source>
        <dbReference type="ARBA" id="ARBA00022989"/>
    </source>
</evidence>